<reference evidence="2" key="2">
    <citation type="submission" date="2020-05" db="EMBL/GenBank/DDBJ databases">
        <authorList>
            <person name="Kim H.-S."/>
            <person name="Proctor R.H."/>
            <person name="Brown D.W."/>
        </authorList>
    </citation>
    <scope>NUCLEOTIDE SEQUENCE</scope>
    <source>
        <strain evidence="2">NRRL 22465</strain>
    </source>
</reference>
<dbReference type="Gene3D" id="1.25.40.10">
    <property type="entry name" value="Tetratricopeptide repeat domain"/>
    <property type="match status" value="1"/>
</dbReference>
<evidence type="ECO:0000313" key="2">
    <source>
        <dbReference type="EMBL" id="KAF4970004.1"/>
    </source>
</evidence>
<evidence type="ECO:0000256" key="1">
    <source>
        <dbReference type="SAM" id="MobiDB-lite"/>
    </source>
</evidence>
<dbReference type="Proteomes" id="UP000635477">
    <property type="component" value="Unassembled WGS sequence"/>
</dbReference>
<dbReference type="AlphaFoldDB" id="A0A8H4U5M9"/>
<sequence>HYDSDISHLRLCISTCTNALQLPVIIQNIHASARLESPPPSAEDLPDLLGKLLDRMTNLESSMERTKNDLVARGLQRNETPSAMVFELASTEEKMKELELGVSARTAAQQPPAAVAEFQTAITKPRTDLTEQEEKEDGGNISPDAAEAEQQIEMEQDTRSLLGLTRGLIEQVQSYASTIDSASTSSRLTRPSSKIPQSQPDRGRSAKVSALGTSIDSGPHFDLRAQLSQQKRDVITCWAGRIDNEDDVSVTFMSSATRTYPSPSAETTTKTIQSISSVSTGSIIMDGELNQRRLRKVGDSMKSRDYEKAIPLVDRLLRSGDDLEGLIRLLRPCKPSTESLEESRSGSVEPKVLSNIHFVLSKALLRSGEPENRDEAIPILEKVIERGGLEPVDKGSAHELLAEAYRSSSDFDNAMSHGTRACQIKLDLLGRDDEETLGDMERHAFFCTRFAWDPAEEEQTAVGTERQTLVKCTEAALLVLNYDIPHGKDYDLARVTRLRGSLEHSNQQSEKSVSRSFLGQPVLCWSCLADHISRANTLAAFEVGAVCSEHRIEGEQVTGFSPLHFFAMATPRKEEWETPRQDNCVAELSLGSSRSPAELRPKSKVVELTPLWVAATFGRQEVVDFLLSIRETNASLGAEVLTCVPDLDLESQLRSSSVLAAFHALSTDQARQILATGLPHLAHWCFAHPLMLDGFLQKCGPGSANLEIRPSRLSNALALTVTEKATRLLPLCISLLSPTPDTPSSVPTEESVRTMLQTILKYGAKEADSQFMMSGCSADIKYLLDLSVGHAGTVERKPGLHTDTIRRLHLLLDLLGDLRNNGIILDQETRDDLLLWYKRISEDELLEDKRQIRTSQIQTQPHAHQELLQQERLDYLLDSRSRLISRRRRRRRVEDLSQELARMDGYVKVDEEKSRLKDSIHQFLGEQGAQSRDTVGTFQGEE</sequence>
<dbReference type="EMBL" id="JABEYC010001051">
    <property type="protein sequence ID" value="KAF4970004.1"/>
    <property type="molecule type" value="Genomic_DNA"/>
</dbReference>
<reference evidence="2" key="1">
    <citation type="journal article" date="2020" name="BMC Genomics">
        <title>Correction to: Identification and distribution of gene clusters required for synthesis of sphingolipid metabolism inhibitors in diverse species of the filamentous fungus Fusarium.</title>
        <authorList>
            <person name="Kim H.S."/>
            <person name="Lohmar J.M."/>
            <person name="Busman M."/>
            <person name="Brown D.W."/>
            <person name="Naumann T.A."/>
            <person name="Divon H.H."/>
            <person name="Lysoe E."/>
            <person name="Uhlig S."/>
            <person name="Proctor R.H."/>
        </authorList>
    </citation>
    <scope>NUCLEOTIDE SEQUENCE</scope>
    <source>
        <strain evidence="2">NRRL 22465</strain>
    </source>
</reference>
<feature type="region of interest" description="Disordered" evidence="1">
    <location>
        <begin position="179"/>
        <end position="214"/>
    </location>
</feature>
<comment type="caution">
    <text evidence="2">The sequence shown here is derived from an EMBL/GenBank/DDBJ whole genome shotgun (WGS) entry which is preliminary data.</text>
</comment>
<gene>
    <name evidence="2" type="ORF">FZEAL_10130</name>
</gene>
<feature type="region of interest" description="Disordered" evidence="1">
    <location>
        <begin position="120"/>
        <end position="142"/>
    </location>
</feature>
<organism evidence="2 3">
    <name type="scientific">Fusarium zealandicum</name>
    <dbReference type="NCBI Taxonomy" id="1053134"/>
    <lineage>
        <taxon>Eukaryota</taxon>
        <taxon>Fungi</taxon>
        <taxon>Dikarya</taxon>
        <taxon>Ascomycota</taxon>
        <taxon>Pezizomycotina</taxon>
        <taxon>Sordariomycetes</taxon>
        <taxon>Hypocreomycetidae</taxon>
        <taxon>Hypocreales</taxon>
        <taxon>Nectriaceae</taxon>
        <taxon>Fusarium</taxon>
        <taxon>Fusarium staphyleae species complex</taxon>
    </lineage>
</organism>
<protein>
    <recommendedName>
        <fullName evidence="4">Ankyrin repeat protein</fullName>
    </recommendedName>
</protein>
<proteinExistence type="predicted"/>
<evidence type="ECO:0008006" key="4">
    <source>
        <dbReference type="Google" id="ProtNLM"/>
    </source>
</evidence>
<evidence type="ECO:0000313" key="3">
    <source>
        <dbReference type="Proteomes" id="UP000635477"/>
    </source>
</evidence>
<feature type="compositionally biased region" description="Polar residues" evidence="1">
    <location>
        <begin position="179"/>
        <end position="200"/>
    </location>
</feature>
<name>A0A8H4U5M9_9HYPO</name>
<dbReference type="OrthoDB" id="5089448at2759"/>
<dbReference type="InterPro" id="IPR011990">
    <property type="entry name" value="TPR-like_helical_dom_sf"/>
</dbReference>
<accession>A0A8H4U5M9</accession>
<keyword evidence="3" id="KW-1185">Reference proteome</keyword>
<feature type="non-terminal residue" evidence="2">
    <location>
        <position position="1"/>
    </location>
</feature>